<dbReference type="Gene3D" id="2.60.120.620">
    <property type="entry name" value="q2cbj1_9rhob like domain"/>
    <property type="match status" value="1"/>
</dbReference>
<dbReference type="GO" id="GO:0005506">
    <property type="term" value="F:iron ion binding"/>
    <property type="evidence" value="ECO:0007669"/>
    <property type="project" value="UniProtKB-ARBA"/>
</dbReference>
<evidence type="ECO:0000256" key="1">
    <source>
        <dbReference type="ARBA" id="ARBA00001954"/>
    </source>
</evidence>
<dbReference type="PANTHER" id="PTHR20883">
    <property type="entry name" value="PHYTANOYL-COA DIOXYGENASE DOMAIN CONTAINING 1"/>
    <property type="match status" value="1"/>
</dbReference>
<keyword evidence="2" id="KW-0560">Oxidoreductase</keyword>
<dbReference type="GO" id="GO:0016706">
    <property type="term" value="F:2-oxoglutarate-dependent dioxygenase activity"/>
    <property type="evidence" value="ECO:0007669"/>
    <property type="project" value="UniProtKB-ARBA"/>
</dbReference>
<dbReference type="Pfam" id="PF05721">
    <property type="entry name" value="PhyH"/>
    <property type="match status" value="1"/>
</dbReference>
<reference evidence="2 3" key="1">
    <citation type="submission" date="2019-12" db="EMBL/GenBank/DDBJ databases">
        <title>Functional and genomic insights into the Sphingobium yanoikuyae YC-JY1, a bacterium efficiently degrading bisphenol A.</title>
        <authorList>
            <person name="Jia Y."/>
            <person name="Li X."/>
            <person name="Wang J."/>
            <person name="Eltoukhy A."/>
            <person name="Lamraoui I."/>
            <person name="Yan Y."/>
        </authorList>
    </citation>
    <scope>NUCLEOTIDE SEQUENCE [LARGE SCALE GENOMIC DNA]</scope>
    <source>
        <strain evidence="2 3">YC-JY1</strain>
    </source>
</reference>
<dbReference type="Proteomes" id="UP000464086">
    <property type="component" value="Chromosome"/>
</dbReference>
<evidence type="ECO:0000313" key="2">
    <source>
        <dbReference type="EMBL" id="QHD69091.1"/>
    </source>
</evidence>
<dbReference type="AlphaFoldDB" id="A0A6P1GNT9"/>
<keyword evidence="2" id="KW-0223">Dioxygenase</keyword>
<comment type="cofactor">
    <cofactor evidence="1">
        <name>Fe(2+)</name>
        <dbReference type="ChEBI" id="CHEBI:29033"/>
    </cofactor>
</comment>
<dbReference type="EMBL" id="CP047218">
    <property type="protein sequence ID" value="QHD69091.1"/>
    <property type="molecule type" value="Genomic_DNA"/>
</dbReference>
<proteinExistence type="predicted"/>
<protein>
    <submittedName>
        <fullName evidence="2">Phytanoyl-CoA dioxygenase</fullName>
    </submittedName>
</protein>
<organism evidence="2 3">
    <name type="scientific">Sphingobium yanoikuyae</name>
    <name type="common">Sphingomonas yanoikuyae</name>
    <dbReference type="NCBI Taxonomy" id="13690"/>
    <lineage>
        <taxon>Bacteria</taxon>
        <taxon>Pseudomonadati</taxon>
        <taxon>Pseudomonadota</taxon>
        <taxon>Alphaproteobacteria</taxon>
        <taxon>Sphingomonadales</taxon>
        <taxon>Sphingomonadaceae</taxon>
        <taxon>Sphingobium</taxon>
    </lineage>
</organism>
<name>A0A6P1GNT9_SPHYA</name>
<dbReference type="PANTHER" id="PTHR20883:SF48">
    <property type="entry name" value="ECTOINE DIOXYGENASE"/>
    <property type="match status" value="1"/>
</dbReference>
<dbReference type="InterPro" id="IPR008775">
    <property type="entry name" value="Phytyl_CoA_dOase-like"/>
</dbReference>
<accession>A0A6P1GNT9</accession>
<dbReference type="SUPFAM" id="SSF51197">
    <property type="entry name" value="Clavaminate synthase-like"/>
    <property type="match status" value="1"/>
</dbReference>
<gene>
    <name evidence="2" type="ORF">GS397_19865</name>
</gene>
<dbReference type="RefSeq" id="WP_159367464.1">
    <property type="nucleotide sequence ID" value="NZ_CP047218.1"/>
</dbReference>
<evidence type="ECO:0000313" key="3">
    <source>
        <dbReference type="Proteomes" id="UP000464086"/>
    </source>
</evidence>
<sequence length="316" mass="35941">MNNIFSGIPLIESPLFFKAKENWHLDDEETKIANDLHENGYAIFDFPDHALFDRIDRIQGHLGPRYGIDFDNAESNKTTGERRIQDAWKFDEDVHAIAANRAIIDLLSKLYGRNAFPFQTLNFPVGTQQEAHSDSVHFSSIPERFMCGVWLAMEDIGPDAGPLFYYPGSHRWPIITNGLIGRRGYGSDLRSAQDPYGPAWQALCDAHGAQQEFFLPRKGQALIWCANLLHGGSHQNDPRLTRWSQVTHYYFDDCIYYTPAFSDEALGKLMVRNPMAIHDGSRRNSSYLGEMVEEKSIASKKVNNSLGKRILKRIFG</sequence>